<dbReference type="SMART" id="SM00671">
    <property type="entry name" value="SEL1"/>
    <property type="match status" value="2"/>
</dbReference>
<dbReference type="InterPro" id="IPR006597">
    <property type="entry name" value="Sel1-like"/>
</dbReference>
<reference evidence="1 2" key="1">
    <citation type="submission" date="2016-10" db="EMBL/GenBank/DDBJ databases">
        <authorList>
            <person name="Varghese N."/>
            <person name="Submissions S."/>
        </authorList>
    </citation>
    <scope>NUCLEOTIDE SEQUENCE [LARGE SCALE GENOMIC DNA]</scope>
    <source>
        <strain evidence="1 2">CIP 109853</strain>
    </source>
</reference>
<dbReference type="InterPro" id="IPR011990">
    <property type="entry name" value="TPR-like_helical_dom_sf"/>
</dbReference>
<gene>
    <name evidence="1" type="ORF">SAMN05216600_11767</name>
</gene>
<evidence type="ECO:0000313" key="1">
    <source>
        <dbReference type="EMBL" id="SER19997.1"/>
    </source>
</evidence>
<sequence length="134" mass="14874">MPRVLSTPVAKLSSSTRLPLRVALWLLDRPHLGQTDSVKQVAGRLLKRPARQGVVSAQSRLGQLLCRDCGNTRDRRIGLDLLRQAARAGDSRAQLTLGQLCSQPEVNEPKQARHWLELAANQGQTEAQQLLKRL</sequence>
<dbReference type="EMBL" id="FOFP01000017">
    <property type="protein sequence ID" value="SER19997.1"/>
    <property type="molecule type" value="Genomic_DNA"/>
</dbReference>
<dbReference type="RefSeq" id="WP_069519527.1">
    <property type="nucleotide sequence ID" value="NZ_FOFP01000017.1"/>
</dbReference>
<accession>A0ABY1BMQ4</accession>
<dbReference type="PANTHER" id="PTHR45011">
    <property type="entry name" value="DAP3-BINDING CELL DEATH ENHANCER 1"/>
    <property type="match status" value="1"/>
</dbReference>
<name>A0ABY1BMQ4_9PSED</name>
<evidence type="ECO:0000313" key="2">
    <source>
        <dbReference type="Proteomes" id="UP000198512"/>
    </source>
</evidence>
<dbReference type="Pfam" id="PF08238">
    <property type="entry name" value="Sel1"/>
    <property type="match status" value="2"/>
</dbReference>
<dbReference type="Proteomes" id="UP000198512">
    <property type="component" value="Unassembled WGS sequence"/>
</dbReference>
<dbReference type="Gene3D" id="1.25.40.10">
    <property type="entry name" value="Tetratricopeptide repeat domain"/>
    <property type="match status" value="1"/>
</dbReference>
<dbReference type="PANTHER" id="PTHR45011:SF1">
    <property type="entry name" value="DAP3-BINDING CELL DEATH ENHANCER 1"/>
    <property type="match status" value="1"/>
</dbReference>
<dbReference type="SUPFAM" id="SSF81901">
    <property type="entry name" value="HCP-like"/>
    <property type="match status" value="1"/>
</dbReference>
<proteinExistence type="predicted"/>
<protein>
    <submittedName>
        <fullName evidence="1">Sel1 repeat-containing protein</fullName>
    </submittedName>
</protein>
<organism evidence="1 2">
    <name type="scientific">Pseudomonas cuatrocienegasensis</name>
    <dbReference type="NCBI Taxonomy" id="543360"/>
    <lineage>
        <taxon>Bacteria</taxon>
        <taxon>Pseudomonadati</taxon>
        <taxon>Pseudomonadota</taxon>
        <taxon>Gammaproteobacteria</taxon>
        <taxon>Pseudomonadales</taxon>
        <taxon>Pseudomonadaceae</taxon>
        <taxon>Pseudomonas</taxon>
    </lineage>
</organism>
<keyword evidence="2" id="KW-1185">Reference proteome</keyword>
<comment type="caution">
    <text evidence="1">The sequence shown here is derived from an EMBL/GenBank/DDBJ whole genome shotgun (WGS) entry which is preliminary data.</text>
</comment>
<dbReference type="InterPro" id="IPR052748">
    <property type="entry name" value="ISR_Activator"/>
</dbReference>